<gene>
    <name evidence="1" type="ORF">RchiOBHm_Chr3g0471491</name>
</gene>
<proteinExistence type="predicted"/>
<dbReference type="EMBL" id="PDCK01000041">
    <property type="protein sequence ID" value="PRQ43723.1"/>
    <property type="molecule type" value="Genomic_DNA"/>
</dbReference>
<dbReference type="Proteomes" id="UP000238479">
    <property type="component" value="Chromosome 3"/>
</dbReference>
<keyword evidence="2" id="KW-1185">Reference proteome</keyword>
<evidence type="ECO:0000313" key="1">
    <source>
        <dbReference type="EMBL" id="PRQ43723.1"/>
    </source>
</evidence>
<organism evidence="1 2">
    <name type="scientific">Rosa chinensis</name>
    <name type="common">China rose</name>
    <dbReference type="NCBI Taxonomy" id="74649"/>
    <lineage>
        <taxon>Eukaryota</taxon>
        <taxon>Viridiplantae</taxon>
        <taxon>Streptophyta</taxon>
        <taxon>Embryophyta</taxon>
        <taxon>Tracheophyta</taxon>
        <taxon>Spermatophyta</taxon>
        <taxon>Magnoliopsida</taxon>
        <taxon>eudicotyledons</taxon>
        <taxon>Gunneridae</taxon>
        <taxon>Pentapetalae</taxon>
        <taxon>rosids</taxon>
        <taxon>fabids</taxon>
        <taxon>Rosales</taxon>
        <taxon>Rosaceae</taxon>
        <taxon>Rosoideae</taxon>
        <taxon>Rosoideae incertae sedis</taxon>
        <taxon>Rosa</taxon>
    </lineage>
</organism>
<comment type="caution">
    <text evidence="1">The sequence shown here is derived from an EMBL/GenBank/DDBJ whole genome shotgun (WGS) entry which is preliminary data.</text>
</comment>
<protein>
    <submittedName>
        <fullName evidence="1">Uncharacterized protein</fullName>
    </submittedName>
</protein>
<accession>A0A2P6RBC5</accession>
<name>A0A2P6RBC5_ROSCH</name>
<reference evidence="1 2" key="1">
    <citation type="journal article" date="2018" name="Nat. Genet.">
        <title>The Rosa genome provides new insights in the design of modern roses.</title>
        <authorList>
            <person name="Bendahmane M."/>
        </authorList>
    </citation>
    <scope>NUCLEOTIDE SEQUENCE [LARGE SCALE GENOMIC DNA]</scope>
    <source>
        <strain evidence="2">cv. Old Blush</strain>
    </source>
</reference>
<evidence type="ECO:0000313" key="2">
    <source>
        <dbReference type="Proteomes" id="UP000238479"/>
    </source>
</evidence>
<dbReference type="Gramene" id="PRQ43723">
    <property type="protein sequence ID" value="PRQ43723"/>
    <property type="gene ID" value="RchiOBHm_Chr3g0471491"/>
</dbReference>
<sequence>MLILNNGGPSEQRQGPGKEDGFLISGWADCAVPLRSGETEGAVQLRVASFLRWDLAFPTWRSGLWQRRLKLSSGDPRWDMFQSWVWIWLRLSIRCRVCLQLGQAEWLRRDAARLRSHDNGDSQRREWLSTALALCWEKRWLGQAFVFGPCWCCVVSSVSRFSYFFSVVVLLV</sequence>
<dbReference type="AlphaFoldDB" id="A0A2P6RBC5"/>